<sequence length="116" mass="13289">MAARAASSCCRVAAARRFLLARKKKALEAGTRKKLAGAKQKQGMPTSRRRRLEVIRRKIRALRTLVPRASNGELQDRQDRHSRLDELLLHSADYILSLQMQVQVMQFMVHVLNPKD</sequence>
<dbReference type="Gene3D" id="4.10.280.10">
    <property type="entry name" value="Helix-loop-helix DNA-binding domain"/>
    <property type="match status" value="1"/>
</dbReference>
<proteinExistence type="inferred from homology"/>
<dbReference type="PANTHER" id="PTHR33124:SF39">
    <property type="entry name" value="TRANSCRIPTION FACTOR UPBEAT1"/>
    <property type="match status" value="1"/>
</dbReference>
<dbReference type="PANTHER" id="PTHR33124">
    <property type="entry name" value="TRANSCRIPTION FACTOR IBH1-LIKE 1"/>
    <property type="match status" value="1"/>
</dbReference>
<dbReference type="InParanoid" id="I1HF55"/>
<feature type="domain" description="BHLH" evidence="5">
    <location>
        <begin position="39"/>
        <end position="98"/>
    </location>
</feature>
<reference evidence="6" key="2">
    <citation type="submission" date="2017-06" db="EMBL/GenBank/DDBJ databases">
        <title>WGS assembly of Brachypodium distachyon.</title>
        <authorList>
            <consortium name="The International Brachypodium Initiative"/>
            <person name="Lucas S."/>
            <person name="Harmon-Smith M."/>
            <person name="Lail K."/>
            <person name="Tice H."/>
            <person name="Grimwood J."/>
            <person name="Bruce D."/>
            <person name="Barry K."/>
            <person name="Shu S."/>
            <person name="Lindquist E."/>
            <person name="Wang M."/>
            <person name="Pitluck S."/>
            <person name="Vogel J.P."/>
            <person name="Garvin D.F."/>
            <person name="Mockler T.C."/>
            <person name="Schmutz J."/>
            <person name="Rokhsar D."/>
            <person name="Bevan M.W."/>
        </authorList>
    </citation>
    <scope>NUCLEOTIDE SEQUENCE</scope>
    <source>
        <strain evidence="6">Bd21</strain>
    </source>
</reference>
<evidence type="ECO:0000256" key="2">
    <source>
        <dbReference type="ARBA" id="ARBA00023015"/>
    </source>
</evidence>
<dbReference type="EnsemblPlants" id="KQK04229">
    <property type="protein sequence ID" value="KQK04229"/>
    <property type="gene ID" value="BRADI_2g12490v3"/>
</dbReference>
<feature type="region of interest" description="Disordered" evidence="4">
    <location>
        <begin position="30"/>
        <end position="50"/>
    </location>
</feature>
<dbReference type="SUPFAM" id="SSF47459">
    <property type="entry name" value="HLH, helix-loop-helix DNA-binding domain"/>
    <property type="match status" value="1"/>
</dbReference>
<evidence type="ECO:0000256" key="1">
    <source>
        <dbReference type="ARBA" id="ARBA00005510"/>
    </source>
</evidence>
<dbReference type="eggNOG" id="ENOG502R64X">
    <property type="taxonomic scope" value="Eukaryota"/>
</dbReference>
<dbReference type="Gramene" id="KQK04229">
    <property type="protein sequence ID" value="KQK04229"/>
    <property type="gene ID" value="BRADI_2g12490v3"/>
</dbReference>
<protein>
    <recommendedName>
        <fullName evidence="5">BHLH domain-containing protein</fullName>
    </recommendedName>
</protein>
<dbReference type="InterPro" id="IPR044660">
    <property type="entry name" value="IBH1-like"/>
</dbReference>
<evidence type="ECO:0000313" key="8">
    <source>
        <dbReference type="Proteomes" id="UP000008810"/>
    </source>
</evidence>
<evidence type="ECO:0000256" key="3">
    <source>
        <dbReference type="ARBA" id="ARBA00023163"/>
    </source>
</evidence>
<dbReference type="HOGENOM" id="CLU_129568_1_0_1"/>
<dbReference type="InterPro" id="IPR011598">
    <property type="entry name" value="bHLH_dom"/>
</dbReference>
<gene>
    <name evidence="6" type="ORF">BRADI_2g12490v3</name>
</gene>
<dbReference type="AlphaFoldDB" id="I1HF55"/>
<evidence type="ECO:0000256" key="4">
    <source>
        <dbReference type="SAM" id="MobiDB-lite"/>
    </source>
</evidence>
<reference evidence="7" key="3">
    <citation type="submission" date="2018-08" db="UniProtKB">
        <authorList>
            <consortium name="EnsemblPlants"/>
        </authorList>
    </citation>
    <scope>IDENTIFICATION</scope>
    <source>
        <strain evidence="7">cv. Bd21</strain>
    </source>
</reference>
<dbReference type="OMA" id="AAQSCCD"/>
<keyword evidence="8" id="KW-1185">Reference proteome</keyword>
<dbReference type="InterPro" id="IPR036638">
    <property type="entry name" value="HLH_DNA-bd_sf"/>
</dbReference>
<evidence type="ECO:0000313" key="7">
    <source>
        <dbReference type="EnsemblPlants" id="KQK04229"/>
    </source>
</evidence>
<keyword evidence="3" id="KW-0804">Transcription</keyword>
<dbReference type="GO" id="GO:0046983">
    <property type="term" value="F:protein dimerization activity"/>
    <property type="evidence" value="ECO:0007669"/>
    <property type="project" value="InterPro"/>
</dbReference>
<dbReference type="Proteomes" id="UP000008810">
    <property type="component" value="Chromosome 2"/>
</dbReference>
<dbReference type="EMBL" id="CM000881">
    <property type="protein sequence ID" value="KQK04229.1"/>
    <property type="molecule type" value="Genomic_DNA"/>
</dbReference>
<keyword evidence="2" id="KW-0805">Transcription regulation</keyword>
<name>I1HF55_BRADI</name>
<reference evidence="6 7" key="1">
    <citation type="journal article" date="2010" name="Nature">
        <title>Genome sequencing and analysis of the model grass Brachypodium distachyon.</title>
        <authorList>
            <consortium name="International Brachypodium Initiative"/>
        </authorList>
    </citation>
    <scope>NUCLEOTIDE SEQUENCE [LARGE SCALE GENOMIC DNA]</scope>
    <source>
        <strain evidence="6 7">Bd21</strain>
    </source>
</reference>
<accession>I1HF55</accession>
<comment type="similarity">
    <text evidence="1">Belongs to the bHLH protein family.</text>
</comment>
<dbReference type="GO" id="GO:0006355">
    <property type="term" value="P:regulation of DNA-templated transcription"/>
    <property type="evidence" value="ECO:0007669"/>
    <property type="project" value="InterPro"/>
</dbReference>
<evidence type="ECO:0000313" key="6">
    <source>
        <dbReference type="EMBL" id="KQK04229.1"/>
    </source>
</evidence>
<dbReference type="PROSITE" id="PS50888">
    <property type="entry name" value="BHLH"/>
    <property type="match status" value="1"/>
</dbReference>
<organism evidence="6">
    <name type="scientific">Brachypodium distachyon</name>
    <name type="common">Purple false brome</name>
    <name type="synonym">Trachynia distachya</name>
    <dbReference type="NCBI Taxonomy" id="15368"/>
    <lineage>
        <taxon>Eukaryota</taxon>
        <taxon>Viridiplantae</taxon>
        <taxon>Streptophyta</taxon>
        <taxon>Embryophyta</taxon>
        <taxon>Tracheophyta</taxon>
        <taxon>Spermatophyta</taxon>
        <taxon>Magnoliopsida</taxon>
        <taxon>Liliopsida</taxon>
        <taxon>Poales</taxon>
        <taxon>Poaceae</taxon>
        <taxon>BOP clade</taxon>
        <taxon>Pooideae</taxon>
        <taxon>Stipodae</taxon>
        <taxon>Brachypodieae</taxon>
        <taxon>Brachypodium</taxon>
    </lineage>
</organism>
<evidence type="ECO:0000259" key="5">
    <source>
        <dbReference type="PROSITE" id="PS50888"/>
    </source>
</evidence>